<organism evidence="1 2">
    <name type="scientific">Halapricum salinum</name>
    <dbReference type="NCBI Taxonomy" id="1457250"/>
    <lineage>
        <taxon>Archaea</taxon>
        <taxon>Methanobacteriati</taxon>
        <taxon>Methanobacteriota</taxon>
        <taxon>Stenosarchaea group</taxon>
        <taxon>Halobacteria</taxon>
        <taxon>Halobacteriales</taxon>
        <taxon>Haloarculaceae</taxon>
        <taxon>Halapricum</taxon>
    </lineage>
</organism>
<evidence type="ECO:0008006" key="3">
    <source>
        <dbReference type="Google" id="ProtNLM"/>
    </source>
</evidence>
<dbReference type="KEGG" id="hsn:DV733_08675"/>
<name>A0A4D6HE47_9EURY</name>
<protein>
    <recommendedName>
        <fullName evidence="3">Radical SAM protein</fullName>
    </recommendedName>
</protein>
<dbReference type="Proteomes" id="UP000296706">
    <property type="component" value="Chromosome"/>
</dbReference>
<evidence type="ECO:0000313" key="1">
    <source>
        <dbReference type="EMBL" id="QCC51312.1"/>
    </source>
</evidence>
<evidence type="ECO:0000313" key="2">
    <source>
        <dbReference type="Proteomes" id="UP000296706"/>
    </source>
</evidence>
<sequence length="59" mass="6580">MQSAVGPIWSDIIERTHDEFIGEPTEKLMIAPSGVCNLGCKFCAYRHKDRPKRLTSSSA</sequence>
<dbReference type="AlphaFoldDB" id="A0A4D6HE47"/>
<accession>A0A4D6HE47</accession>
<dbReference type="SUPFAM" id="SSF102114">
    <property type="entry name" value="Radical SAM enzymes"/>
    <property type="match status" value="1"/>
</dbReference>
<proteinExistence type="predicted"/>
<reference evidence="1 2" key="1">
    <citation type="journal article" date="2019" name="Nat. Commun.">
        <title>A new type of DNA phosphorothioation-based antiviral system in archaea.</title>
        <authorList>
            <person name="Xiong L."/>
            <person name="Liu S."/>
            <person name="Chen S."/>
            <person name="Xiao Y."/>
            <person name="Zhu B."/>
            <person name="Gao Y."/>
            <person name="Zhang Y."/>
            <person name="Chen B."/>
            <person name="Luo J."/>
            <person name="Deng Z."/>
            <person name="Chen X."/>
            <person name="Wang L."/>
            <person name="Chen S."/>
        </authorList>
    </citation>
    <scope>NUCLEOTIDE SEQUENCE [LARGE SCALE GENOMIC DNA]</scope>
    <source>
        <strain evidence="1 2">CBA1105</strain>
    </source>
</reference>
<dbReference type="EMBL" id="CP031310">
    <property type="protein sequence ID" value="QCC51312.1"/>
    <property type="molecule type" value="Genomic_DNA"/>
</dbReference>
<dbReference type="InterPro" id="IPR058240">
    <property type="entry name" value="rSAM_sf"/>
</dbReference>
<keyword evidence="2" id="KW-1185">Reference proteome</keyword>
<gene>
    <name evidence="1" type="ORF">DV733_08675</name>
</gene>